<accession>A0A2B4RMS1</accession>
<evidence type="ECO:0000313" key="3">
    <source>
        <dbReference type="Proteomes" id="UP000225706"/>
    </source>
</evidence>
<keyword evidence="3" id="KW-1185">Reference proteome</keyword>
<keyword evidence="1" id="KW-0175">Coiled coil</keyword>
<evidence type="ECO:0000256" key="1">
    <source>
        <dbReference type="SAM" id="Coils"/>
    </source>
</evidence>
<dbReference type="Proteomes" id="UP000225706">
    <property type="component" value="Unassembled WGS sequence"/>
</dbReference>
<reference evidence="3" key="1">
    <citation type="journal article" date="2017" name="bioRxiv">
        <title>Comparative analysis of the genomes of Stylophora pistillata and Acropora digitifera provides evidence for extensive differences between species of corals.</title>
        <authorList>
            <person name="Voolstra C.R."/>
            <person name="Li Y."/>
            <person name="Liew Y.J."/>
            <person name="Baumgarten S."/>
            <person name="Zoccola D."/>
            <person name="Flot J.-F."/>
            <person name="Tambutte S."/>
            <person name="Allemand D."/>
            <person name="Aranda M."/>
        </authorList>
    </citation>
    <scope>NUCLEOTIDE SEQUENCE [LARGE SCALE GENOMIC DNA]</scope>
</reference>
<dbReference type="EMBL" id="LSMT01000465">
    <property type="protein sequence ID" value="PFX17565.1"/>
    <property type="molecule type" value="Genomic_DNA"/>
</dbReference>
<organism evidence="2 3">
    <name type="scientific">Stylophora pistillata</name>
    <name type="common">Smooth cauliflower coral</name>
    <dbReference type="NCBI Taxonomy" id="50429"/>
    <lineage>
        <taxon>Eukaryota</taxon>
        <taxon>Metazoa</taxon>
        <taxon>Cnidaria</taxon>
        <taxon>Anthozoa</taxon>
        <taxon>Hexacorallia</taxon>
        <taxon>Scleractinia</taxon>
        <taxon>Astrocoeniina</taxon>
        <taxon>Pocilloporidae</taxon>
        <taxon>Stylophora</taxon>
    </lineage>
</organism>
<gene>
    <name evidence="2" type="ORF">AWC38_SpisGene18104</name>
</gene>
<name>A0A2B4RMS1_STYPI</name>
<dbReference type="AlphaFoldDB" id="A0A2B4RMS1"/>
<proteinExistence type="predicted"/>
<protein>
    <submittedName>
        <fullName evidence="2">Uncharacterized protein</fullName>
    </submittedName>
</protein>
<feature type="coiled-coil region" evidence="1">
    <location>
        <begin position="7"/>
        <end position="41"/>
    </location>
</feature>
<comment type="caution">
    <text evidence="2">The sequence shown here is derived from an EMBL/GenBank/DDBJ whole genome shotgun (WGS) entry which is preliminary data.</text>
</comment>
<sequence>MGDKDKVKALRKENKQLKRQLEELKNDFESIKSKMAKQRENYTATVVPLDTQDVQFLSDSYGALVQSKNSIEKDRDRFSLRLYFLEKNVDRIDKAIDDMLHCSYQYNLKIVGVPQVNENESAEDTANLCLKLFSALGNNVSVYDIDIAHRVPQLYLEYYYEGNQSCSREVCQINVKGTTVLQLYRKLNSNP</sequence>
<evidence type="ECO:0000313" key="2">
    <source>
        <dbReference type="EMBL" id="PFX17565.1"/>
    </source>
</evidence>